<evidence type="ECO:0000259" key="6">
    <source>
        <dbReference type="Pfam" id="PF04453"/>
    </source>
</evidence>
<organism evidence="7 8">
    <name type="scientific">Alginatibacterium sediminis</name>
    <dbReference type="NCBI Taxonomy" id="2164068"/>
    <lineage>
        <taxon>Bacteria</taxon>
        <taxon>Pseudomonadati</taxon>
        <taxon>Pseudomonadota</taxon>
        <taxon>Gammaproteobacteria</taxon>
        <taxon>Alteromonadales</taxon>
        <taxon>Alteromonadaceae</taxon>
        <taxon>Alginatibacterium</taxon>
    </lineage>
</organism>
<comment type="similarity">
    <text evidence="4">Belongs to the LptD family.</text>
</comment>
<comment type="caution">
    <text evidence="7">The sequence shown here is derived from an EMBL/GenBank/DDBJ whole genome shotgun (WGS) entry which is preliminary data.</text>
</comment>
<keyword evidence="2 4" id="KW-0472">Membrane</keyword>
<dbReference type="Pfam" id="PF03968">
    <property type="entry name" value="LptD_N"/>
    <property type="match status" value="1"/>
</dbReference>
<evidence type="ECO:0000256" key="3">
    <source>
        <dbReference type="ARBA" id="ARBA00023237"/>
    </source>
</evidence>
<evidence type="ECO:0000256" key="2">
    <source>
        <dbReference type="ARBA" id="ARBA00023136"/>
    </source>
</evidence>
<dbReference type="PANTHER" id="PTHR30189:SF1">
    <property type="entry name" value="LPS-ASSEMBLY PROTEIN LPTD"/>
    <property type="match status" value="1"/>
</dbReference>
<name>A0A420E7P6_9ALTE</name>
<gene>
    <name evidence="4 7" type="primary">lptD</name>
    <name evidence="7" type="ORF">DBZ36_18015</name>
</gene>
<dbReference type="InterPro" id="IPR020889">
    <property type="entry name" value="LipoPS_assembly_LptD"/>
</dbReference>
<dbReference type="GO" id="GO:0015920">
    <property type="term" value="P:lipopolysaccharide transport"/>
    <property type="evidence" value="ECO:0007669"/>
    <property type="project" value="InterPro"/>
</dbReference>
<dbReference type="PANTHER" id="PTHR30189">
    <property type="entry name" value="LPS-ASSEMBLY PROTEIN"/>
    <property type="match status" value="1"/>
</dbReference>
<dbReference type="HAMAP" id="MF_01411">
    <property type="entry name" value="LPS_assembly_LptD"/>
    <property type="match status" value="1"/>
</dbReference>
<evidence type="ECO:0000256" key="1">
    <source>
        <dbReference type="ARBA" id="ARBA00022729"/>
    </source>
</evidence>
<dbReference type="AlphaFoldDB" id="A0A420E7P6"/>
<evidence type="ECO:0000313" key="8">
    <source>
        <dbReference type="Proteomes" id="UP000286482"/>
    </source>
</evidence>
<dbReference type="GO" id="GO:1990351">
    <property type="term" value="C:transporter complex"/>
    <property type="evidence" value="ECO:0007669"/>
    <property type="project" value="TreeGrafter"/>
</dbReference>
<feature type="domain" description="Organic solvent tolerance-like N-terminal" evidence="5">
    <location>
        <begin position="52"/>
        <end position="183"/>
    </location>
</feature>
<comment type="function">
    <text evidence="4">Together with LptE, is involved in the assembly of lipopolysaccharide (LPS) at the surface of the outer membrane.</text>
</comment>
<evidence type="ECO:0000256" key="4">
    <source>
        <dbReference type="HAMAP-Rule" id="MF_01411"/>
    </source>
</evidence>
<feature type="signal peptide" evidence="4">
    <location>
        <begin position="1"/>
        <end position="21"/>
    </location>
</feature>
<protein>
    <recommendedName>
        <fullName evidence="4">LPS-assembly protein LptD</fullName>
    </recommendedName>
</protein>
<dbReference type="InterPro" id="IPR007543">
    <property type="entry name" value="LptD_C"/>
</dbReference>
<dbReference type="InterPro" id="IPR005653">
    <property type="entry name" value="OstA-like_N"/>
</dbReference>
<dbReference type="Pfam" id="PF04453">
    <property type="entry name" value="LptD"/>
    <property type="match status" value="1"/>
</dbReference>
<keyword evidence="8" id="KW-1185">Reference proteome</keyword>
<dbReference type="Proteomes" id="UP000286482">
    <property type="component" value="Unassembled WGS sequence"/>
</dbReference>
<comment type="subunit">
    <text evidence="4">Component of the lipopolysaccharide transport and assembly complex. Interacts with LptE and LptA.</text>
</comment>
<reference evidence="7 8" key="1">
    <citation type="submission" date="2018-09" db="EMBL/GenBank/DDBJ databases">
        <authorList>
            <person name="Wang Z."/>
        </authorList>
    </citation>
    <scope>NUCLEOTIDE SEQUENCE [LARGE SCALE GENOMIC DNA]</scope>
    <source>
        <strain evidence="7 8">ALS 81</strain>
    </source>
</reference>
<dbReference type="EMBL" id="RAQO01000009">
    <property type="protein sequence ID" value="RKF14542.1"/>
    <property type="molecule type" value="Genomic_DNA"/>
</dbReference>
<dbReference type="GO" id="GO:0009279">
    <property type="term" value="C:cell outer membrane"/>
    <property type="evidence" value="ECO:0007669"/>
    <property type="project" value="UniProtKB-SubCell"/>
</dbReference>
<dbReference type="OrthoDB" id="9760225at2"/>
<dbReference type="InterPro" id="IPR050218">
    <property type="entry name" value="LptD"/>
</dbReference>
<comment type="caution">
    <text evidence="4">Lacks conserved residue(s) required for the propagation of feature annotation.</text>
</comment>
<sequence length="763" mass="86108" precursor="true">MARLPKRVLTAAAFVASFNVAAEIPVQFTQCLLNVPPLIEPGDNALDEKVTIYSERSSATFENDAVFEGDVYVTQGNKKLNADRTVYSQQTNRLNGYGNVFFTDGLISLEGDEFEAHTDTDYAKVIPARYQIHGDTGNGTAEVLEVFEKSDIKATTARFTGCPPGDKSWHLRATTLDIDNEKQMATAYNARVHVADVPIFYTPYLSYPIGDQRMSGFLFPTFATNTKNGFDLRTPYYLNLAPNYDATLTPRFMTNRGLAVESDFRYLFGKNRGTVYLDYLNNDKLVDDSRYLLAIRHGANLTPSWNYNVNYTSVSDNNYFTDLGDRNGFDDGNRLLQKISTSYTSSNWKSDLIVQDMQVLGNSSKDAPFIIQPQLKLYGDWELPLGNVPSLLSLESEIINYSHDDETRYRTKRVHIEPTLTFPYVLPSGYVSSSIALMQTTYDQDIRDATNSSGQALVNLEDGIINRTLPKLSIDAGLNYERPTAAFGNAYTQTLEPRIKYLYIPYQYQENIGLYDTSTMQQDYFGLFRDHQYSGYDRIADANQFTLGATSRYLNQGGSEKLRLALGQIFFLQQSQVVEDWNNANPNSQLGNSSTSVLAFEADANIKYDWSAHFGLQVDPDAFDVNKTNSALEWRPASNRYIQLNHRFISAEESLRVNQIGTHFAWPLKENISLRGSYNYDTNQGRNVDSFVSLRFDACCWAIELSYVNTLLTSYNSDNSNQGEMDKSLQFKFEIKGLGGSNSLSSPSESQKIKYGQPFYLND</sequence>
<dbReference type="GO" id="GO:0043165">
    <property type="term" value="P:Gram-negative-bacterium-type cell outer membrane assembly"/>
    <property type="evidence" value="ECO:0007669"/>
    <property type="project" value="UniProtKB-UniRule"/>
</dbReference>
<proteinExistence type="inferred from homology"/>
<dbReference type="RefSeq" id="WP_120356353.1">
    <property type="nucleotide sequence ID" value="NZ_RAQO01000009.1"/>
</dbReference>
<evidence type="ECO:0000313" key="7">
    <source>
        <dbReference type="EMBL" id="RKF14542.1"/>
    </source>
</evidence>
<keyword evidence="3 4" id="KW-0998">Cell outer membrane</keyword>
<accession>A0A420E7P6</accession>
<comment type="subcellular location">
    <subcellularLocation>
        <location evidence="4">Cell outer membrane</location>
    </subcellularLocation>
</comment>
<feature type="domain" description="LptD C-terminal" evidence="6">
    <location>
        <begin position="289"/>
        <end position="671"/>
    </location>
</feature>
<feature type="chain" id="PRO_5019600912" description="LPS-assembly protein LptD" evidence="4">
    <location>
        <begin position="22"/>
        <end position="763"/>
    </location>
</feature>
<evidence type="ECO:0000259" key="5">
    <source>
        <dbReference type="Pfam" id="PF03968"/>
    </source>
</evidence>
<keyword evidence="1 4" id="KW-0732">Signal</keyword>
<dbReference type="Gene3D" id="2.60.450.10">
    <property type="entry name" value="Lipopolysaccharide (LPS) transport protein A like domain"/>
    <property type="match status" value="1"/>
</dbReference>